<evidence type="ECO:0000256" key="4">
    <source>
        <dbReference type="SAM" id="SignalP"/>
    </source>
</evidence>
<dbReference type="SUPFAM" id="SSF53850">
    <property type="entry name" value="Periplasmic binding protein-like II"/>
    <property type="match status" value="1"/>
</dbReference>
<evidence type="ECO:0000256" key="2">
    <source>
        <dbReference type="ARBA" id="ARBA00022448"/>
    </source>
</evidence>
<keyword evidence="7" id="KW-1185">Reference proteome</keyword>
<dbReference type="GO" id="GO:0015833">
    <property type="term" value="P:peptide transport"/>
    <property type="evidence" value="ECO:0007669"/>
    <property type="project" value="TreeGrafter"/>
</dbReference>
<dbReference type="InterPro" id="IPR039424">
    <property type="entry name" value="SBP_5"/>
</dbReference>
<organism evidence="6 7">
    <name type="scientific">Amycolatopsis taiwanensis</name>
    <dbReference type="NCBI Taxonomy" id="342230"/>
    <lineage>
        <taxon>Bacteria</taxon>
        <taxon>Bacillati</taxon>
        <taxon>Actinomycetota</taxon>
        <taxon>Actinomycetes</taxon>
        <taxon>Pseudonocardiales</taxon>
        <taxon>Pseudonocardiaceae</taxon>
        <taxon>Amycolatopsis</taxon>
    </lineage>
</organism>
<feature type="domain" description="Solute-binding protein family 5" evidence="5">
    <location>
        <begin position="95"/>
        <end position="433"/>
    </location>
</feature>
<gene>
    <name evidence="6" type="ORF">Atai01_21980</name>
</gene>
<dbReference type="InterPro" id="IPR030678">
    <property type="entry name" value="Peptide/Ni-bd"/>
</dbReference>
<dbReference type="PIRSF" id="PIRSF002741">
    <property type="entry name" value="MppA"/>
    <property type="match status" value="1"/>
</dbReference>
<name>A0A9W6QXX0_9PSEU</name>
<feature type="signal peptide" evidence="4">
    <location>
        <begin position="1"/>
        <end position="19"/>
    </location>
</feature>
<dbReference type="RefSeq" id="WP_285486728.1">
    <property type="nucleotide sequence ID" value="NZ_BSTI01000004.1"/>
</dbReference>
<evidence type="ECO:0000313" key="7">
    <source>
        <dbReference type="Proteomes" id="UP001165136"/>
    </source>
</evidence>
<evidence type="ECO:0000259" key="5">
    <source>
        <dbReference type="Pfam" id="PF00496"/>
    </source>
</evidence>
<dbReference type="EMBL" id="BSTI01000004">
    <property type="protein sequence ID" value="GLY65579.1"/>
    <property type="molecule type" value="Genomic_DNA"/>
</dbReference>
<dbReference type="Pfam" id="PF00496">
    <property type="entry name" value="SBP_bac_5"/>
    <property type="match status" value="1"/>
</dbReference>
<evidence type="ECO:0000256" key="1">
    <source>
        <dbReference type="ARBA" id="ARBA00005695"/>
    </source>
</evidence>
<evidence type="ECO:0000313" key="6">
    <source>
        <dbReference type="EMBL" id="GLY65579.1"/>
    </source>
</evidence>
<dbReference type="PANTHER" id="PTHR30290">
    <property type="entry name" value="PERIPLASMIC BINDING COMPONENT OF ABC TRANSPORTER"/>
    <property type="match status" value="1"/>
</dbReference>
<dbReference type="GO" id="GO:0043190">
    <property type="term" value="C:ATP-binding cassette (ABC) transporter complex"/>
    <property type="evidence" value="ECO:0007669"/>
    <property type="project" value="InterPro"/>
</dbReference>
<accession>A0A9W6QXX0</accession>
<keyword evidence="3 4" id="KW-0732">Signal</keyword>
<protein>
    <submittedName>
        <fullName evidence="6">ABC transporter substrate-binding protein</fullName>
    </submittedName>
</protein>
<evidence type="ECO:0000256" key="3">
    <source>
        <dbReference type="ARBA" id="ARBA00022729"/>
    </source>
</evidence>
<dbReference type="CDD" id="cd00995">
    <property type="entry name" value="PBP2_NikA_DppA_OppA_like"/>
    <property type="match status" value="1"/>
</dbReference>
<dbReference type="GO" id="GO:0042597">
    <property type="term" value="C:periplasmic space"/>
    <property type="evidence" value="ECO:0007669"/>
    <property type="project" value="UniProtKB-ARBA"/>
</dbReference>
<dbReference type="GO" id="GO:1904680">
    <property type="term" value="F:peptide transmembrane transporter activity"/>
    <property type="evidence" value="ECO:0007669"/>
    <property type="project" value="TreeGrafter"/>
</dbReference>
<dbReference type="Gene3D" id="3.40.190.10">
    <property type="entry name" value="Periplasmic binding protein-like II"/>
    <property type="match status" value="1"/>
</dbReference>
<dbReference type="AlphaFoldDB" id="A0A9W6QXX0"/>
<dbReference type="Proteomes" id="UP001165136">
    <property type="component" value="Unassembled WGS sequence"/>
</dbReference>
<proteinExistence type="inferred from homology"/>
<dbReference type="PANTHER" id="PTHR30290:SF9">
    <property type="entry name" value="OLIGOPEPTIDE-BINDING PROTEIN APPA"/>
    <property type="match status" value="1"/>
</dbReference>
<dbReference type="PROSITE" id="PS51257">
    <property type="entry name" value="PROKAR_LIPOPROTEIN"/>
    <property type="match status" value="1"/>
</dbReference>
<keyword evidence="2" id="KW-0813">Transport</keyword>
<dbReference type="Gene3D" id="3.10.105.10">
    <property type="entry name" value="Dipeptide-binding Protein, Domain 3"/>
    <property type="match status" value="1"/>
</dbReference>
<feature type="chain" id="PRO_5040868222" evidence="4">
    <location>
        <begin position="20"/>
        <end position="533"/>
    </location>
</feature>
<sequence>MRSKLQRLALLAAVVLGLAACGGQGTSTGNNAAAGPPQRGGEVTVLEASSFAGGWPSGLDPATNTTGGANISQLNAIFGGLFLLEADDDGSNARIVPNQAEGYEFLDDGKTLKITIRDGIEFSDGTPFDADAVAFNFKRDSDATCTCAPQWRLAPDGITTEGPRTVVLHFTQPNAAIVNNFPISNVNWIVSPTALQKMGPDQFKLAPVGAGPFKVVSDQLSSQLVLERNPAYFKPGLPYLDKLTFSSVGGDQPAYQTMLAGQAQAYEGMGTVPLIEQAKGNDRLTVTIQPPTSPYVIQLNTKTAPFDNELAREAIYYATDFDAIAKGLFKGEYPVSQMFTGPGGLFHHPTVPGYRTFNLDKAKQIVQQLGGLTVQLGTLSGFVAQQVMTALQTQWQAAGINVRIDSYQLSTLVQQFNGPWQAMLQTAGAWDPAAGVGVAFRFASTSPFTGVSDPHLDDLLNQAAAIVDPAQRDTIYQEAAKYISDKAYAPFGLAFATANLAVNGVYGPGLTTRIPSLAVNSGVWWDKVWRSSR</sequence>
<comment type="caution">
    <text evidence="6">The sequence shown here is derived from an EMBL/GenBank/DDBJ whole genome shotgun (WGS) entry which is preliminary data.</text>
</comment>
<reference evidence="6" key="1">
    <citation type="submission" date="2023-03" db="EMBL/GenBank/DDBJ databases">
        <title>Amycolatopsis taiwanensis NBRC 103393.</title>
        <authorList>
            <person name="Ichikawa N."/>
            <person name="Sato H."/>
            <person name="Tonouchi N."/>
        </authorList>
    </citation>
    <scope>NUCLEOTIDE SEQUENCE</scope>
    <source>
        <strain evidence="6">NBRC 103393</strain>
    </source>
</reference>
<dbReference type="InterPro" id="IPR000914">
    <property type="entry name" value="SBP_5_dom"/>
</dbReference>
<comment type="similarity">
    <text evidence="1">Belongs to the bacterial solute-binding protein 5 family.</text>
</comment>